<dbReference type="AlphaFoldDB" id="A0A2T1LW88"/>
<proteinExistence type="predicted"/>
<reference evidence="1 2" key="1">
    <citation type="submission" date="2018-03" db="EMBL/GenBank/DDBJ databases">
        <title>The ancient ancestry and fast evolution of plastids.</title>
        <authorList>
            <person name="Moore K.R."/>
            <person name="Magnabosco C."/>
            <person name="Momper L."/>
            <person name="Gold D.A."/>
            <person name="Bosak T."/>
            <person name="Fournier G.P."/>
        </authorList>
    </citation>
    <scope>NUCLEOTIDE SEQUENCE [LARGE SCALE GENOMIC DNA]</scope>
    <source>
        <strain evidence="1 2">CCALA 016</strain>
    </source>
</reference>
<dbReference type="RefSeq" id="WP_106457569.1">
    <property type="nucleotide sequence ID" value="NZ_PXOH01000015.1"/>
</dbReference>
<comment type="caution">
    <text evidence="1">The sequence shown here is derived from an EMBL/GenBank/DDBJ whole genome shotgun (WGS) entry which is preliminary data.</text>
</comment>
<name>A0A2T1LW88_9CHRO</name>
<accession>A0A2T1LW88</accession>
<evidence type="ECO:0000313" key="2">
    <source>
        <dbReference type="Proteomes" id="UP000239001"/>
    </source>
</evidence>
<protein>
    <submittedName>
        <fullName evidence="1">Uncharacterized protein</fullName>
    </submittedName>
</protein>
<keyword evidence="2" id="KW-1185">Reference proteome</keyword>
<dbReference type="Proteomes" id="UP000239001">
    <property type="component" value="Unassembled WGS sequence"/>
</dbReference>
<dbReference type="OrthoDB" id="417079at2"/>
<evidence type="ECO:0000313" key="1">
    <source>
        <dbReference type="EMBL" id="PSF36174.1"/>
    </source>
</evidence>
<gene>
    <name evidence="1" type="ORF">C7H19_14350</name>
</gene>
<dbReference type="EMBL" id="PXOH01000015">
    <property type="protein sequence ID" value="PSF36174.1"/>
    <property type="molecule type" value="Genomic_DNA"/>
</dbReference>
<reference evidence="1 2" key="2">
    <citation type="submission" date="2018-03" db="EMBL/GenBank/DDBJ databases">
        <authorList>
            <person name="Keele B.F."/>
        </authorList>
    </citation>
    <scope>NUCLEOTIDE SEQUENCE [LARGE SCALE GENOMIC DNA]</scope>
    <source>
        <strain evidence="1 2">CCALA 016</strain>
    </source>
</reference>
<sequence length="437" mass="49547">MDSMLLRAGKLKEALTDFVFDAEGELAVALETFSAEQMATATQQEMNQRNLLVDRFIFEGKVGQKTPIALFIEHNTDLSQEDQQLIQRWHKSFIGLFEIIAILDDGFELMNWTTAKHYIVKPNNPKILESMKRYKIGEILLTQIAPVDDYWMFSSPCTTLGRLGKPKLAVAIGNFKQNYGNHLYSDAPDLLEQAWKSVEKSHQDFINFFGSDEITLPGYQLNQKFAEYQNANLQEKLEASGLDGSKTIQDLAQEAGISSDEIDSIAAEMGVDATALNSNKITKMVQPKLELPPHLKKAEQVTAFSHPRWGQSFLANYSEFKKSLLLEDEQSVKKSEGLVMEYLKSSEISFFVWEKLVTQYSKQIESLLQKVLNSPNFDLEIDLKSLMKEFKKPIEPVLPESASVPIHLHTLFQDAVMEVNKDKSKNKSSKKTTNKGF</sequence>
<organism evidence="1 2">
    <name type="scientific">Aphanothece hegewaldii CCALA 016</name>
    <dbReference type="NCBI Taxonomy" id="2107694"/>
    <lineage>
        <taxon>Bacteria</taxon>
        <taxon>Bacillati</taxon>
        <taxon>Cyanobacteriota</taxon>
        <taxon>Cyanophyceae</taxon>
        <taxon>Oscillatoriophycideae</taxon>
        <taxon>Chroococcales</taxon>
        <taxon>Aphanothecaceae</taxon>
        <taxon>Aphanothece</taxon>
    </lineage>
</organism>